<name>A0ABS0YFE4_9BACT</name>
<dbReference type="Proteomes" id="UP000614714">
    <property type="component" value="Unassembled WGS sequence"/>
</dbReference>
<evidence type="ECO:0000313" key="3">
    <source>
        <dbReference type="Proteomes" id="UP000614714"/>
    </source>
</evidence>
<evidence type="ECO:0000256" key="1">
    <source>
        <dbReference type="SAM" id="Phobius"/>
    </source>
</evidence>
<keyword evidence="1" id="KW-0812">Transmembrane</keyword>
<dbReference type="InterPro" id="IPR021268">
    <property type="entry name" value="DUF2845"/>
</dbReference>
<proteinExistence type="predicted"/>
<dbReference type="Pfam" id="PF11006">
    <property type="entry name" value="DUF2845"/>
    <property type="match status" value="1"/>
</dbReference>
<protein>
    <submittedName>
        <fullName evidence="2">DUF2845 domain-containing protein</fullName>
    </submittedName>
</protein>
<dbReference type="EMBL" id="JAEMHL010000005">
    <property type="protein sequence ID" value="MBJ6750996.1"/>
    <property type="molecule type" value="Genomic_DNA"/>
</dbReference>
<accession>A0ABS0YFE4</accession>
<evidence type="ECO:0000313" key="2">
    <source>
        <dbReference type="EMBL" id="MBJ6750996.1"/>
    </source>
</evidence>
<keyword evidence="1" id="KW-1133">Transmembrane helix</keyword>
<organism evidence="2 3">
    <name type="scientific">Geomonas anaerohicana</name>
    <dbReference type="NCBI Taxonomy" id="2798583"/>
    <lineage>
        <taxon>Bacteria</taxon>
        <taxon>Pseudomonadati</taxon>
        <taxon>Thermodesulfobacteriota</taxon>
        <taxon>Desulfuromonadia</taxon>
        <taxon>Geobacterales</taxon>
        <taxon>Geobacteraceae</taxon>
        <taxon>Geomonas</taxon>
    </lineage>
</organism>
<feature type="transmembrane region" description="Helical" evidence="1">
    <location>
        <begin position="12"/>
        <end position="31"/>
    </location>
</feature>
<gene>
    <name evidence="2" type="ORF">JFN91_12305</name>
</gene>
<dbReference type="RefSeq" id="WP_199389475.1">
    <property type="nucleotide sequence ID" value="NZ_JAEMHL010000005.1"/>
</dbReference>
<reference evidence="2 3" key="1">
    <citation type="submission" date="2020-12" db="EMBL/GenBank/DDBJ databases">
        <title>Geomonas sp. Red421, isolated from paddy soil.</title>
        <authorList>
            <person name="Xu Z."/>
            <person name="Zhang Z."/>
            <person name="Masuda Y."/>
            <person name="Itoh H."/>
            <person name="Senoo K."/>
        </authorList>
    </citation>
    <scope>NUCLEOTIDE SEQUENCE [LARGE SCALE GENOMIC DNA]</scope>
    <source>
        <strain evidence="2 3">Red421</strain>
    </source>
</reference>
<keyword evidence="3" id="KW-1185">Reference proteome</keyword>
<comment type="caution">
    <text evidence="2">The sequence shown here is derived from an EMBL/GenBank/DDBJ whole genome shotgun (WGS) entry which is preliminary data.</text>
</comment>
<sequence>MAVRRESKVKGALGNFLGIVIFLIVAGSALLNVNLTSLIFGVGTPAPQPNPVVVNPIKPPEVQIEQPAPQATSDGYEHYADKNGNEVVIVPARYQAKNESAPVQAAPVPDHSAVSPVASQPPAPPIMQKVNVPVKAAPPPNLASIAMNAAAKAHTGMNVFESCRCSNGLATKGDSRQEVLEKCAQPVSRQFSGYSDCREIWLYNFGANEFMQGVCFDRSSRVTKVLSLDHGY</sequence>
<keyword evidence="1" id="KW-0472">Membrane</keyword>